<reference evidence="1" key="1">
    <citation type="submission" date="2022-07" db="EMBL/GenBank/DDBJ databases">
        <authorList>
            <person name="Macas J."/>
            <person name="Novak P."/>
            <person name="Neumann P."/>
        </authorList>
    </citation>
    <scope>NUCLEOTIDE SEQUENCE</scope>
</reference>
<gene>
    <name evidence="1" type="ORF">CEPIT_LOCUS35408</name>
</gene>
<proteinExistence type="predicted"/>
<organism evidence="1 2">
    <name type="scientific">Cuscuta epithymum</name>
    <dbReference type="NCBI Taxonomy" id="186058"/>
    <lineage>
        <taxon>Eukaryota</taxon>
        <taxon>Viridiplantae</taxon>
        <taxon>Streptophyta</taxon>
        <taxon>Embryophyta</taxon>
        <taxon>Tracheophyta</taxon>
        <taxon>Spermatophyta</taxon>
        <taxon>Magnoliopsida</taxon>
        <taxon>eudicotyledons</taxon>
        <taxon>Gunneridae</taxon>
        <taxon>Pentapetalae</taxon>
        <taxon>asterids</taxon>
        <taxon>lamiids</taxon>
        <taxon>Solanales</taxon>
        <taxon>Convolvulaceae</taxon>
        <taxon>Cuscuteae</taxon>
        <taxon>Cuscuta</taxon>
        <taxon>Cuscuta subgen. Cuscuta</taxon>
    </lineage>
</organism>
<evidence type="ECO:0008006" key="3">
    <source>
        <dbReference type="Google" id="ProtNLM"/>
    </source>
</evidence>
<evidence type="ECO:0000313" key="2">
    <source>
        <dbReference type="Proteomes" id="UP001152523"/>
    </source>
</evidence>
<feature type="non-terminal residue" evidence="1">
    <location>
        <position position="149"/>
    </location>
</feature>
<protein>
    <recommendedName>
        <fullName evidence="3">DDE-1 domain-containing protein</fullName>
    </recommendedName>
</protein>
<keyword evidence="2" id="KW-1185">Reference proteome</keyword>
<name>A0AAV0FMF1_9ASTE</name>
<sequence length="149" mass="17434">MGRGHRVKIPAQIFSSPWTVVTYKRKSVKHSPTPDVLDKFKVFIEKAIREKRKVQCNVNTACEEDGKVKRWWTELLTPGGWLENTHMEEYLFVLRRRVVEEGLSDVIVLTDFFSGHCESNCKDRIYPEVQNQLLKVNDGTYGAEYMKPW</sequence>
<dbReference type="EMBL" id="CAMAPF010000996">
    <property type="protein sequence ID" value="CAH9136623.1"/>
    <property type="molecule type" value="Genomic_DNA"/>
</dbReference>
<evidence type="ECO:0000313" key="1">
    <source>
        <dbReference type="EMBL" id="CAH9136623.1"/>
    </source>
</evidence>
<comment type="caution">
    <text evidence="1">The sequence shown here is derived from an EMBL/GenBank/DDBJ whole genome shotgun (WGS) entry which is preliminary data.</text>
</comment>
<dbReference type="AlphaFoldDB" id="A0AAV0FMF1"/>
<dbReference type="Proteomes" id="UP001152523">
    <property type="component" value="Unassembled WGS sequence"/>
</dbReference>
<accession>A0AAV0FMF1</accession>